<keyword evidence="2" id="KW-0812">Transmembrane</keyword>
<dbReference type="EMBL" id="JBHLVZ010000036">
    <property type="protein sequence ID" value="MFC0386623.1"/>
    <property type="molecule type" value="Genomic_DNA"/>
</dbReference>
<proteinExistence type="predicted"/>
<evidence type="ECO:0000313" key="5">
    <source>
        <dbReference type="Proteomes" id="UP001589789"/>
    </source>
</evidence>
<evidence type="ECO:0000313" key="4">
    <source>
        <dbReference type="EMBL" id="MFC0386623.1"/>
    </source>
</evidence>
<reference evidence="4 5" key="1">
    <citation type="submission" date="2024-09" db="EMBL/GenBank/DDBJ databases">
        <authorList>
            <person name="Sun Q."/>
            <person name="Mori K."/>
        </authorList>
    </citation>
    <scope>NUCLEOTIDE SEQUENCE [LARGE SCALE GENOMIC DNA]</scope>
    <source>
        <strain evidence="4 5">CCM 7468</strain>
    </source>
</reference>
<keyword evidence="5" id="KW-1185">Reference proteome</keyword>
<sequence length="153" mass="16209">MGLLEWAIQAALVLGLLVALPMALRLERALSALRQDREAMASSMKAFAEATREADGAILRLRAAADSIGRSIGGQTVAAKTLSDDLRFLTERAEGLADRLDNVIRAVRGAPPAQSGTLNPMPAAAPPAPEPADALRPRAEQDLLQALIRKRAP</sequence>
<evidence type="ECO:0000256" key="2">
    <source>
        <dbReference type="SAM" id="Phobius"/>
    </source>
</evidence>
<accession>A0ABV6IVJ4</accession>
<keyword evidence="2" id="KW-0472">Membrane</keyword>
<name>A0ABV6IVJ4_9PROT</name>
<dbReference type="Pfam" id="PF20072">
    <property type="entry name" value="DUF6468"/>
    <property type="match status" value="1"/>
</dbReference>
<comment type="caution">
    <text evidence="4">The sequence shown here is derived from an EMBL/GenBank/DDBJ whole genome shotgun (WGS) entry which is preliminary data.</text>
</comment>
<dbReference type="InterPro" id="IPR045531">
    <property type="entry name" value="DUF6468"/>
</dbReference>
<feature type="transmembrane region" description="Helical" evidence="2">
    <location>
        <begin position="6"/>
        <end position="24"/>
    </location>
</feature>
<organism evidence="4 5">
    <name type="scientific">Muricoccus vinaceus</name>
    <dbReference type="NCBI Taxonomy" id="424704"/>
    <lineage>
        <taxon>Bacteria</taxon>
        <taxon>Pseudomonadati</taxon>
        <taxon>Pseudomonadota</taxon>
        <taxon>Alphaproteobacteria</taxon>
        <taxon>Acetobacterales</taxon>
        <taxon>Roseomonadaceae</taxon>
        <taxon>Muricoccus</taxon>
    </lineage>
</organism>
<feature type="region of interest" description="Disordered" evidence="1">
    <location>
        <begin position="111"/>
        <end position="139"/>
    </location>
</feature>
<evidence type="ECO:0000259" key="3">
    <source>
        <dbReference type="Pfam" id="PF20072"/>
    </source>
</evidence>
<protein>
    <submittedName>
        <fullName evidence="4">DUF6468 domain-containing protein</fullName>
    </submittedName>
</protein>
<dbReference type="RefSeq" id="WP_377051267.1">
    <property type="nucleotide sequence ID" value="NZ_JBHLVZ010000036.1"/>
</dbReference>
<gene>
    <name evidence="4" type="ORF">ACFFIC_13860</name>
</gene>
<keyword evidence="2" id="KW-1133">Transmembrane helix</keyword>
<feature type="domain" description="DUF6468" evidence="3">
    <location>
        <begin position="33"/>
        <end position="108"/>
    </location>
</feature>
<evidence type="ECO:0000256" key="1">
    <source>
        <dbReference type="SAM" id="MobiDB-lite"/>
    </source>
</evidence>
<dbReference type="Proteomes" id="UP001589789">
    <property type="component" value="Unassembled WGS sequence"/>
</dbReference>